<evidence type="ECO:0000313" key="4">
    <source>
        <dbReference type="EMBL" id="CAB4977501.1"/>
    </source>
</evidence>
<sequence length="47" mass="4911">MTTAEFLRAHIAAVKSSSESEGISYAAWRAVGVSPGMLERAGISRSA</sequence>
<gene>
    <name evidence="1" type="ORF">UFOPK2754_02406</name>
    <name evidence="2" type="ORF">UFOPK3139_00509</name>
    <name evidence="3" type="ORF">UFOPK3543_01957</name>
    <name evidence="4" type="ORF">UFOPK3967_00141</name>
</gene>
<dbReference type="EMBL" id="CAEZYR010000107">
    <property type="protein sequence ID" value="CAB4760873.1"/>
    <property type="molecule type" value="Genomic_DNA"/>
</dbReference>
<dbReference type="EMBL" id="CAFABA010000013">
    <property type="protein sequence ID" value="CAB4818042.1"/>
    <property type="molecule type" value="Genomic_DNA"/>
</dbReference>
<evidence type="ECO:0000313" key="3">
    <source>
        <dbReference type="EMBL" id="CAB4918569.1"/>
    </source>
</evidence>
<dbReference type="EMBL" id="CAFBMH010000080">
    <property type="protein sequence ID" value="CAB4918569.1"/>
    <property type="molecule type" value="Genomic_DNA"/>
</dbReference>
<accession>A0A6J6UQ94</accession>
<name>A0A6J6UQ94_9ZZZZ</name>
<protein>
    <submittedName>
        <fullName evidence="1">Unannotated protein</fullName>
    </submittedName>
</protein>
<dbReference type="EMBL" id="CAFBOS010000005">
    <property type="protein sequence ID" value="CAB4977501.1"/>
    <property type="molecule type" value="Genomic_DNA"/>
</dbReference>
<reference evidence="1" key="1">
    <citation type="submission" date="2020-05" db="EMBL/GenBank/DDBJ databases">
        <authorList>
            <person name="Chiriac C."/>
            <person name="Salcher M."/>
            <person name="Ghai R."/>
            <person name="Kavagutti S V."/>
        </authorList>
    </citation>
    <scope>NUCLEOTIDE SEQUENCE</scope>
</reference>
<evidence type="ECO:0000313" key="2">
    <source>
        <dbReference type="EMBL" id="CAB4818042.1"/>
    </source>
</evidence>
<proteinExistence type="predicted"/>
<dbReference type="AlphaFoldDB" id="A0A6J6UQ94"/>
<organism evidence="1">
    <name type="scientific">freshwater metagenome</name>
    <dbReference type="NCBI Taxonomy" id="449393"/>
    <lineage>
        <taxon>unclassified sequences</taxon>
        <taxon>metagenomes</taxon>
        <taxon>ecological metagenomes</taxon>
    </lineage>
</organism>
<evidence type="ECO:0000313" key="1">
    <source>
        <dbReference type="EMBL" id="CAB4760873.1"/>
    </source>
</evidence>